<organism evidence="1 2">
    <name type="scientific">Melastoma candidum</name>
    <dbReference type="NCBI Taxonomy" id="119954"/>
    <lineage>
        <taxon>Eukaryota</taxon>
        <taxon>Viridiplantae</taxon>
        <taxon>Streptophyta</taxon>
        <taxon>Embryophyta</taxon>
        <taxon>Tracheophyta</taxon>
        <taxon>Spermatophyta</taxon>
        <taxon>Magnoliopsida</taxon>
        <taxon>eudicotyledons</taxon>
        <taxon>Gunneridae</taxon>
        <taxon>Pentapetalae</taxon>
        <taxon>rosids</taxon>
        <taxon>malvids</taxon>
        <taxon>Myrtales</taxon>
        <taxon>Melastomataceae</taxon>
        <taxon>Melastomatoideae</taxon>
        <taxon>Melastomateae</taxon>
        <taxon>Melastoma</taxon>
    </lineage>
</organism>
<accession>A0ACB9QYI9</accession>
<reference evidence="2" key="1">
    <citation type="journal article" date="2023" name="Front. Plant Sci.">
        <title>Chromosomal-level genome assembly of Melastoma candidum provides insights into trichome evolution.</title>
        <authorList>
            <person name="Zhong Y."/>
            <person name="Wu W."/>
            <person name="Sun C."/>
            <person name="Zou P."/>
            <person name="Liu Y."/>
            <person name="Dai S."/>
            <person name="Zhou R."/>
        </authorList>
    </citation>
    <scope>NUCLEOTIDE SEQUENCE [LARGE SCALE GENOMIC DNA]</scope>
</reference>
<name>A0ACB9QYI9_9MYRT</name>
<keyword evidence="2" id="KW-1185">Reference proteome</keyword>
<gene>
    <name evidence="1" type="ORF">MLD38_010035</name>
</gene>
<dbReference type="Proteomes" id="UP001057402">
    <property type="component" value="Chromosome 4"/>
</dbReference>
<evidence type="ECO:0000313" key="2">
    <source>
        <dbReference type="Proteomes" id="UP001057402"/>
    </source>
</evidence>
<dbReference type="EMBL" id="CM042883">
    <property type="protein sequence ID" value="KAI4371715.1"/>
    <property type="molecule type" value="Genomic_DNA"/>
</dbReference>
<comment type="caution">
    <text evidence="1">The sequence shown here is derived from an EMBL/GenBank/DDBJ whole genome shotgun (WGS) entry which is preliminary data.</text>
</comment>
<evidence type="ECO:0000313" key="1">
    <source>
        <dbReference type="EMBL" id="KAI4371715.1"/>
    </source>
</evidence>
<protein>
    <submittedName>
        <fullName evidence="1">Uncharacterized protein</fullName>
    </submittedName>
</protein>
<proteinExistence type="predicted"/>
<sequence>MENQQSTPADANQSSHSGFRGTVTNPSLQIPAPIQTPSGFFNTALKLEDGNYTLWKDYKLWQRTDKSVMSFLFSSLTSEPLSQAVCYNSSHAVWESLRQRYESTSTTRVINLHIQMQQVRKEGKTMQQYLNTVKMYSDQLSAIGEPVRYKDYIWYLLEGLPAEYDPVVTAVYSRPDQPSVEEIHQLLLNFDIRLEKRHVSESVLPQTSPDKHHSLHKPLQSHDLSQSSEWLLDTGATHHVTPDLNDLTISSAYTGKSSVLVGNGHRLQIAHVGQTVLGSQTKPIILNQVLHTPNLSQHLVSVSKLCVDNNVVIEFNSDCFCVKDKETNQIILQGPASQGLYSLPPLTQINPRGSGSPTALLVKHSAADPFTWHCRLGHPN</sequence>